<organism evidence="1 2">
    <name type="scientific">Stephanodiscus triporus</name>
    <dbReference type="NCBI Taxonomy" id="2934178"/>
    <lineage>
        <taxon>Eukaryota</taxon>
        <taxon>Sar</taxon>
        <taxon>Stramenopiles</taxon>
        <taxon>Ochrophyta</taxon>
        <taxon>Bacillariophyta</taxon>
        <taxon>Coscinodiscophyceae</taxon>
        <taxon>Thalassiosirophycidae</taxon>
        <taxon>Stephanodiscales</taxon>
        <taxon>Stephanodiscaceae</taxon>
        <taxon>Stephanodiscus</taxon>
    </lineage>
</organism>
<proteinExistence type="predicted"/>
<evidence type="ECO:0000313" key="2">
    <source>
        <dbReference type="Proteomes" id="UP001530315"/>
    </source>
</evidence>
<gene>
    <name evidence="1" type="ORF">ACHAW5_007753</name>
</gene>
<accession>A0ABD3PTM8</accession>
<dbReference type="Proteomes" id="UP001530315">
    <property type="component" value="Unassembled WGS sequence"/>
</dbReference>
<dbReference type="AlphaFoldDB" id="A0ABD3PTM8"/>
<dbReference type="EMBL" id="JALLAZ020000678">
    <property type="protein sequence ID" value="KAL3789525.1"/>
    <property type="molecule type" value="Genomic_DNA"/>
</dbReference>
<name>A0ABD3PTM8_9STRA</name>
<comment type="caution">
    <text evidence="1">The sequence shown here is derived from an EMBL/GenBank/DDBJ whole genome shotgun (WGS) entry which is preliminary data.</text>
</comment>
<evidence type="ECO:0000313" key="1">
    <source>
        <dbReference type="EMBL" id="KAL3789525.1"/>
    </source>
</evidence>
<reference evidence="1 2" key="1">
    <citation type="submission" date="2024-10" db="EMBL/GenBank/DDBJ databases">
        <title>Updated reference genomes for cyclostephanoid diatoms.</title>
        <authorList>
            <person name="Roberts W.R."/>
            <person name="Alverson A.J."/>
        </authorList>
    </citation>
    <scope>NUCLEOTIDE SEQUENCE [LARGE SCALE GENOMIC DNA]</scope>
    <source>
        <strain evidence="1 2">AJA276-08</strain>
    </source>
</reference>
<keyword evidence="2" id="KW-1185">Reference proteome</keyword>
<protein>
    <submittedName>
        <fullName evidence="1">Uncharacterized protein</fullName>
    </submittedName>
</protein>
<sequence>MKVSGVDGLSRGDLTEGMMAGRDPLSFIPFNQGADERSGGRVSTWVRSWWKSRKGIDFGGMPLKAITKDNMFELRDLQAARLWILPPATMEVVMELLCEDRLAHPQWPHVFAVPRLMTHFWRKDLMKNADLLFTVPAGVPFWNAGQLFEPGSRALLQQFLAWASNFPPVQKCMEASDDRFPRLDDGEDTTNATDLEAIEASTTMHRYRSARDGDHLMGVPFECDLCSFRNVSGRQPIFCDRRDQFTLTCIRRVQLDVMWAREPHTVSSNWARTKADYQMVMTNLSVSPEAFLPQLGNTELRDRVGMGAALATLVTSLRAGRNSTNIQVDTMRKTRTWISNAHDAGQEYSCESVVGLDRAKQYVTSCHTFGKWYGRFMRGARLRMGMVRKQNEALTSSVALAVCEVAESRWQLSSDEEMRENLEDTVCFMLAAMGAGLRGEEVPLLSMEGLLAFWEESRLAADRFVMLTLKGRFKGEVDERWHLVPLSDNSRSGLPFRQWIGRALNRRVHCQGRSKGWLFQNKQGIRLKFGRYDPTFRVLIDAARALHPSLLPDIVETGDYSLWRSPRRVAVPETTNQDVSEKVIELVNRWRKKEAAKGSEPGLPMRQIYTQCLVEEGDVQTVACPEATN</sequence>